<evidence type="ECO:0000313" key="1">
    <source>
        <dbReference type="EMBL" id="MFD2649261.1"/>
    </source>
</evidence>
<reference evidence="2" key="1">
    <citation type="journal article" date="2019" name="Int. J. Syst. Evol. Microbiol.">
        <title>The Global Catalogue of Microorganisms (GCM) 10K type strain sequencing project: providing services to taxonomists for standard genome sequencing and annotation.</title>
        <authorList>
            <consortium name="The Broad Institute Genomics Platform"/>
            <consortium name="The Broad Institute Genome Sequencing Center for Infectious Disease"/>
            <person name="Wu L."/>
            <person name="Ma J."/>
        </authorList>
    </citation>
    <scope>NUCLEOTIDE SEQUENCE [LARGE SCALE GENOMIC DNA]</scope>
    <source>
        <strain evidence="2">CCM 7427</strain>
    </source>
</reference>
<protein>
    <submittedName>
        <fullName evidence="1">Uncharacterized protein</fullName>
    </submittedName>
</protein>
<comment type="caution">
    <text evidence="1">The sequence shown here is derived from an EMBL/GenBank/DDBJ whole genome shotgun (WGS) entry which is preliminary data.</text>
</comment>
<keyword evidence="2" id="KW-1185">Reference proteome</keyword>
<sequence length="119" mass="13069">MLDKFTKTPFGQRVLSNCIGAHLTELSPKTKLVIMLGMGAGGNYVEECRRSFIASRAQATWRQINEVAYWDGRLAVVHTEHFKSQGALLPNWLSGDSHPRGKLGLMAREAVEGALGTTL</sequence>
<name>A0ABW5QP55_9HYPH</name>
<dbReference type="EMBL" id="JBHUNP010000001">
    <property type="protein sequence ID" value="MFD2649261.1"/>
    <property type="molecule type" value="Genomic_DNA"/>
</dbReference>
<accession>A0ABW5QP55</accession>
<organism evidence="1 2">
    <name type="scientific">Devosia albogilva</name>
    <dbReference type="NCBI Taxonomy" id="429726"/>
    <lineage>
        <taxon>Bacteria</taxon>
        <taxon>Pseudomonadati</taxon>
        <taxon>Pseudomonadota</taxon>
        <taxon>Alphaproteobacteria</taxon>
        <taxon>Hyphomicrobiales</taxon>
        <taxon>Devosiaceae</taxon>
        <taxon>Devosia</taxon>
    </lineage>
</organism>
<evidence type="ECO:0000313" key="2">
    <source>
        <dbReference type="Proteomes" id="UP001597521"/>
    </source>
</evidence>
<proteinExistence type="predicted"/>
<gene>
    <name evidence="1" type="ORF">ACFSX5_15845</name>
</gene>
<dbReference type="RefSeq" id="WP_386834746.1">
    <property type="nucleotide sequence ID" value="NZ_JBHUNP010000001.1"/>
</dbReference>
<dbReference type="Proteomes" id="UP001597521">
    <property type="component" value="Unassembled WGS sequence"/>
</dbReference>